<dbReference type="SUPFAM" id="SSF46785">
    <property type="entry name" value="Winged helix' DNA-binding domain"/>
    <property type="match status" value="1"/>
</dbReference>
<dbReference type="InterPro" id="IPR019885">
    <property type="entry name" value="Tscrpt_reg_HTH_AsnC-type_CS"/>
</dbReference>
<keyword evidence="3" id="KW-0804">Transcription</keyword>
<dbReference type="InterPro" id="IPR019888">
    <property type="entry name" value="Tscrpt_reg_AsnC-like"/>
</dbReference>
<dbReference type="InterPro" id="IPR036388">
    <property type="entry name" value="WH-like_DNA-bd_sf"/>
</dbReference>
<dbReference type="InterPro" id="IPR000485">
    <property type="entry name" value="AsnC-type_HTH_dom"/>
</dbReference>
<dbReference type="InterPro" id="IPR011008">
    <property type="entry name" value="Dimeric_a/b-barrel"/>
</dbReference>
<protein>
    <submittedName>
        <fullName evidence="5">ArsR family transcriptional regulator</fullName>
    </submittedName>
</protein>
<evidence type="ECO:0000256" key="3">
    <source>
        <dbReference type="ARBA" id="ARBA00023163"/>
    </source>
</evidence>
<dbReference type="InterPro" id="IPR019887">
    <property type="entry name" value="Tscrpt_reg_AsnC/Lrp_C"/>
</dbReference>
<keyword evidence="6" id="KW-1185">Reference proteome</keyword>
<dbReference type="GO" id="GO:0005829">
    <property type="term" value="C:cytosol"/>
    <property type="evidence" value="ECO:0007669"/>
    <property type="project" value="TreeGrafter"/>
</dbReference>
<evidence type="ECO:0000313" key="6">
    <source>
        <dbReference type="Proteomes" id="UP000290287"/>
    </source>
</evidence>
<accession>A0A4Q0YVF3</accession>
<dbReference type="InterPro" id="IPR036390">
    <property type="entry name" value="WH_DNA-bd_sf"/>
</dbReference>
<name>A0A4Q0YVF3_9GAMM</name>
<dbReference type="PRINTS" id="PR00033">
    <property type="entry name" value="HTHASNC"/>
</dbReference>
<evidence type="ECO:0000256" key="2">
    <source>
        <dbReference type="ARBA" id="ARBA00023125"/>
    </source>
</evidence>
<dbReference type="OrthoDB" id="8590699at2"/>
<dbReference type="PANTHER" id="PTHR30154:SF34">
    <property type="entry name" value="TRANSCRIPTIONAL REGULATOR AZLB"/>
    <property type="match status" value="1"/>
</dbReference>
<gene>
    <name evidence="5" type="ORF">CS022_03725</name>
</gene>
<dbReference type="Pfam" id="PF01037">
    <property type="entry name" value="AsnC_trans_reg"/>
    <property type="match status" value="1"/>
</dbReference>
<reference evidence="5 6" key="1">
    <citation type="submission" date="2017-10" db="EMBL/GenBank/DDBJ databases">
        <title>Nyctiphanis sp. nov., isolated from the stomach of the euphausiid Nyctiphanes simplex (Hansen, 1911) in the Gulf of California.</title>
        <authorList>
            <person name="Gomez-Gil B."/>
            <person name="Aguilar-Mendez M."/>
            <person name="Lopez-Cortes A."/>
            <person name="Gomez-Gutierrez J."/>
            <person name="Roque A."/>
            <person name="Lang E."/>
            <person name="Gonzalez-Castillo A."/>
        </authorList>
    </citation>
    <scope>NUCLEOTIDE SEQUENCE [LARGE SCALE GENOMIC DNA]</scope>
    <source>
        <strain evidence="5 6">CAIM 600</strain>
    </source>
</reference>
<comment type="caution">
    <text evidence="5">The sequence shown here is derived from an EMBL/GenBank/DDBJ whole genome shotgun (WGS) entry which is preliminary data.</text>
</comment>
<dbReference type="Gene3D" id="3.30.70.920">
    <property type="match status" value="1"/>
</dbReference>
<dbReference type="RefSeq" id="WP_129121155.1">
    <property type="nucleotide sequence ID" value="NZ_PEIB01000003.1"/>
</dbReference>
<dbReference type="GO" id="GO:0043200">
    <property type="term" value="P:response to amino acid"/>
    <property type="evidence" value="ECO:0007669"/>
    <property type="project" value="TreeGrafter"/>
</dbReference>
<proteinExistence type="predicted"/>
<dbReference type="GO" id="GO:0043565">
    <property type="term" value="F:sequence-specific DNA binding"/>
    <property type="evidence" value="ECO:0007669"/>
    <property type="project" value="InterPro"/>
</dbReference>
<keyword evidence="1" id="KW-0805">Transcription regulation</keyword>
<evidence type="ECO:0000259" key="4">
    <source>
        <dbReference type="PROSITE" id="PS50956"/>
    </source>
</evidence>
<evidence type="ECO:0000256" key="1">
    <source>
        <dbReference type="ARBA" id="ARBA00023015"/>
    </source>
</evidence>
<evidence type="ECO:0000313" key="5">
    <source>
        <dbReference type="EMBL" id="RXJ74194.1"/>
    </source>
</evidence>
<dbReference type="PANTHER" id="PTHR30154">
    <property type="entry name" value="LEUCINE-RESPONSIVE REGULATORY PROTEIN"/>
    <property type="match status" value="1"/>
</dbReference>
<dbReference type="SMART" id="SM00344">
    <property type="entry name" value="HTH_ASNC"/>
    <property type="match status" value="1"/>
</dbReference>
<keyword evidence="2" id="KW-0238">DNA-binding</keyword>
<dbReference type="PROSITE" id="PS00519">
    <property type="entry name" value="HTH_ASNC_1"/>
    <property type="match status" value="1"/>
</dbReference>
<sequence>MKNIAFDAPIANQPLDKFDRAILRIVQVNNLLTHSEIGERIGLSASSVRRRLQSMRKQGVIKRDVSIVAPQESSVTLIVSLSFGDESIALYESFNRQMEKLSEVKQSYHVAGTEDYVLVVQGPSLAWYEDWSQKVFMSNEKIRRYDTKVVWSCQKFTTDVEI</sequence>
<feature type="domain" description="HTH asnC-type" evidence="4">
    <location>
        <begin position="15"/>
        <end position="76"/>
    </location>
</feature>
<dbReference type="PROSITE" id="PS50956">
    <property type="entry name" value="HTH_ASNC_2"/>
    <property type="match status" value="1"/>
</dbReference>
<dbReference type="Pfam" id="PF13412">
    <property type="entry name" value="HTH_24"/>
    <property type="match status" value="1"/>
</dbReference>
<dbReference type="EMBL" id="PEIB01000003">
    <property type="protein sequence ID" value="RXJ74194.1"/>
    <property type="molecule type" value="Genomic_DNA"/>
</dbReference>
<dbReference type="Gene3D" id="1.10.10.10">
    <property type="entry name" value="Winged helix-like DNA-binding domain superfamily/Winged helix DNA-binding domain"/>
    <property type="match status" value="1"/>
</dbReference>
<dbReference type="AlphaFoldDB" id="A0A4Q0YVF3"/>
<dbReference type="Proteomes" id="UP000290287">
    <property type="component" value="Unassembled WGS sequence"/>
</dbReference>
<dbReference type="SUPFAM" id="SSF54909">
    <property type="entry name" value="Dimeric alpha+beta barrel"/>
    <property type="match status" value="1"/>
</dbReference>
<organism evidence="5 6">
    <name type="scientific">Veronia nyctiphanis</name>
    <dbReference type="NCBI Taxonomy" id="1278244"/>
    <lineage>
        <taxon>Bacteria</taxon>
        <taxon>Pseudomonadati</taxon>
        <taxon>Pseudomonadota</taxon>
        <taxon>Gammaproteobacteria</taxon>
        <taxon>Vibrionales</taxon>
        <taxon>Vibrionaceae</taxon>
        <taxon>Veronia</taxon>
    </lineage>
</organism>